<protein>
    <submittedName>
        <fullName evidence="2">Uncharacterized protein</fullName>
    </submittedName>
</protein>
<accession>A0A5M6DB37</accession>
<dbReference type="EMBL" id="VWOX01000006">
    <property type="protein sequence ID" value="KAA5543249.1"/>
    <property type="molecule type" value="Genomic_DNA"/>
</dbReference>
<keyword evidence="1" id="KW-1133">Transmembrane helix</keyword>
<evidence type="ECO:0000256" key="1">
    <source>
        <dbReference type="SAM" id="Phobius"/>
    </source>
</evidence>
<gene>
    <name evidence="2" type="ORF">FYK55_13310</name>
</gene>
<dbReference type="Proteomes" id="UP000324479">
    <property type="component" value="Unassembled WGS sequence"/>
</dbReference>
<sequence length="439" mass="48280">MSVLIAMAWVVSSARAQSALDLIGGFDQQRLESCYPIENLRQAEDVAKLLYRLRTVDPAQLRERVYEGLDQLQVGDANPVEGVIEKLRRYRVPENLAPYLEMESFYEIRLAPRSDEAGLSRPSVTPSALFVPEISSHAAVGDRIESIGVVLANHQRAPVLACGQVSWFPAASDSAGWKLLADLGVDLSLVDTARQRDRHTLGAEDGNAFYGLLGAAEKLRQRAEAEEVVPAALPMDPIELLKDSGSHHGDWITMSVSTVRVTRVDVTDPGRQRQLGQDHYYQVDASGDLGDTIVELKRPEGEPGEPIRMSGIYPVSLVSVELPTEIRQPLETQGSVTAMIRQPVRIEGFYYRLWSYSSEFMTREGGGKQVAPLVVVADWEPLELAPLPEQQVAILGYILAAAIAAAIVGIFLWTRRNAAQDASARAAREPPARIDIPRQ</sequence>
<dbReference type="RefSeq" id="WP_150076914.1">
    <property type="nucleotide sequence ID" value="NZ_VWOX01000006.1"/>
</dbReference>
<reference evidence="2 3" key="1">
    <citation type="submission" date="2019-08" db="EMBL/GenBank/DDBJ databases">
        <authorList>
            <person name="Dhanesh K."/>
            <person name="Kumar G."/>
            <person name="Sasikala C."/>
            <person name="Venkata Ramana C."/>
        </authorList>
    </citation>
    <scope>NUCLEOTIDE SEQUENCE [LARGE SCALE GENOMIC DNA]</scope>
    <source>
        <strain evidence="2 3">JC645</strain>
    </source>
</reference>
<keyword evidence="1" id="KW-0472">Membrane</keyword>
<feature type="transmembrane region" description="Helical" evidence="1">
    <location>
        <begin position="394"/>
        <end position="413"/>
    </location>
</feature>
<organism evidence="2 3">
    <name type="scientific">Roseiconus nitratireducens</name>
    <dbReference type="NCBI Taxonomy" id="2605748"/>
    <lineage>
        <taxon>Bacteria</taxon>
        <taxon>Pseudomonadati</taxon>
        <taxon>Planctomycetota</taxon>
        <taxon>Planctomycetia</taxon>
        <taxon>Pirellulales</taxon>
        <taxon>Pirellulaceae</taxon>
        <taxon>Roseiconus</taxon>
    </lineage>
</organism>
<keyword evidence="3" id="KW-1185">Reference proteome</keyword>
<evidence type="ECO:0000313" key="3">
    <source>
        <dbReference type="Proteomes" id="UP000324479"/>
    </source>
</evidence>
<comment type="caution">
    <text evidence="2">The sequence shown here is derived from an EMBL/GenBank/DDBJ whole genome shotgun (WGS) entry which is preliminary data.</text>
</comment>
<dbReference type="AlphaFoldDB" id="A0A5M6DB37"/>
<name>A0A5M6DB37_9BACT</name>
<proteinExistence type="predicted"/>
<keyword evidence="1" id="KW-0812">Transmembrane</keyword>
<evidence type="ECO:0000313" key="2">
    <source>
        <dbReference type="EMBL" id="KAA5543249.1"/>
    </source>
</evidence>